<organism evidence="5 6">
    <name type="scientific">Glycine soja</name>
    <name type="common">Wild soybean</name>
    <dbReference type="NCBI Taxonomy" id="3848"/>
    <lineage>
        <taxon>Eukaryota</taxon>
        <taxon>Viridiplantae</taxon>
        <taxon>Streptophyta</taxon>
        <taxon>Embryophyta</taxon>
        <taxon>Tracheophyta</taxon>
        <taxon>Spermatophyta</taxon>
        <taxon>Magnoliopsida</taxon>
        <taxon>eudicotyledons</taxon>
        <taxon>Gunneridae</taxon>
        <taxon>Pentapetalae</taxon>
        <taxon>rosids</taxon>
        <taxon>fabids</taxon>
        <taxon>Fabales</taxon>
        <taxon>Fabaceae</taxon>
        <taxon>Papilionoideae</taxon>
        <taxon>50 kb inversion clade</taxon>
        <taxon>NPAAA clade</taxon>
        <taxon>indigoferoid/millettioid clade</taxon>
        <taxon>Phaseoleae</taxon>
        <taxon>Glycine</taxon>
        <taxon>Glycine subgen. Soja</taxon>
    </lineage>
</organism>
<keyword evidence="1" id="KW-0507">mRNA processing</keyword>
<dbReference type="GO" id="GO:0006397">
    <property type="term" value="P:mRNA processing"/>
    <property type="evidence" value="ECO:0007669"/>
    <property type="project" value="UniProtKB-KW"/>
</dbReference>
<feature type="region of interest" description="Disordered" evidence="4">
    <location>
        <begin position="111"/>
        <end position="130"/>
    </location>
</feature>
<dbReference type="GO" id="GO:0008380">
    <property type="term" value="P:RNA splicing"/>
    <property type="evidence" value="ECO:0007669"/>
    <property type="project" value="UniProtKB-KW"/>
</dbReference>
<accession>A0A445H8R6</accession>
<dbReference type="PANTHER" id="PTHR23147">
    <property type="entry name" value="SERINE/ARGININE RICH SPLICING FACTOR"/>
    <property type="match status" value="1"/>
</dbReference>
<evidence type="ECO:0008006" key="7">
    <source>
        <dbReference type="Google" id="ProtNLM"/>
    </source>
</evidence>
<evidence type="ECO:0000256" key="3">
    <source>
        <dbReference type="ARBA" id="ARBA00023187"/>
    </source>
</evidence>
<gene>
    <name evidence="5" type="ORF">D0Y65_039417</name>
</gene>
<reference evidence="5 6" key="1">
    <citation type="submission" date="2018-09" db="EMBL/GenBank/DDBJ databases">
        <title>A high-quality reference genome of wild soybean provides a powerful tool to mine soybean genomes.</title>
        <authorList>
            <person name="Xie M."/>
            <person name="Chung C.Y.L."/>
            <person name="Li M.-W."/>
            <person name="Wong F.-L."/>
            <person name="Chan T.-F."/>
            <person name="Lam H.-M."/>
        </authorList>
    </citation>
    <scope>NUCLEOTIDE SEQUENCE [LARGE SCALE GENOMIC DNA]</scope>
    <source>
        <strain evidence="6">cv. W05</strain>
        <tissue evidence="5">Hypocotyl of etiolated seedlings</tissue>
    </source>
</reference>
<dbReference type="GO" id="GO:0005681">
    <property type="term" value="C:spliceosomal complex"/>
    <property type="evidence" value="ECO:0007669"/>
    <property type="project" value="UniProtKB-KW"/>
</dbReference>
<dbReference type="SUPFAM" id="SSF54928">
    <property type="entry name" value="RNA-binding domain, RBD"/>
    <property type="match status" value="1"/>
</dbReference>
<evidence type="ECO:0000256" key="1">
    <source>
        <dbReference type="ARBA" id="ARBA00022664"/>
    </source>
</evidence>
<dbReference type="InterPro" id="IPR050907">
    <property type="entry name" value="SRSF"/>
</dbReference>
<protein>
    <recommendedName>
        <fullName evidence="7">RRM domain-containing protein</fullName>
    </recommendedName>
</protein>
<dbReference type="EMBL" id="QZWG01000014">
    <property type="protein sequence ID" value="RZB70110.1"/>
    <property type="molecule type" value="Genomic_DNA"/>
</dbReference>
<dbReference type="InterPro" id="IPR035979">
    <property type="entry name" value="RBD_domain_sf"/>
</dbReference>
<sequence length="130" mass="15235">MREGNRRFGWNGSGRVSSFYFSRFAEDAYEPELWKIFKRWGKVCNLYIDRKRDKNGYRYGFARFVGIQNDLDFARKLDAINVGSMKLHVNIPRFAIVGGLGAEKKEREYAEKEEGNKLRKKNLKEERGGS</sequence>
<keyword evidence="3" id="KW-0508">mRNA splicing</keyword>
<proteinExistence type="predicted"/>
<evidence type="ECO:0000256" key="2">
    <source>
        <dbReference type="ARBA" id="ARBA00022728"/>
    </source>
</evidence>
<evidence type="ECO:0000256" key="4">
    <source>
        <dbReference type="SAM" id="MobiDB-lite"/>
    </source>
</evidence>
<name>A0A445H8R6_GLYSO</name>
<evidence type="ECO:0000313" key="6">
    <source>
        <dbReference type="Proteomes" id="UP000289340"/>
    </source>
</evidence>
<dbReference type="Proteomes" id="UP000289340">
    <property type="component" value="Chromosome 14"/>
</dbReference>
<keyword evidence="6" id="KW-1185">Reference proteome</keyword>
<comment type="caution">
    <text evidence="5">The sequence shown here is derived from an EMBL/GenBank/DDBJ whole genome shotgun (WGS) entry which is preliminary data.</text>
</comment>
<keyword evidence="2" id="KW-0747">Spliceosome</keyword>
<dbReference type="GO" id="GO:0003676">
    <property type="term" value="F:nucleic acid binding"/>
    <property type="evidence" value="ECO:0007669"/>
    <property type="project" value="InterPro"/>
</dbReference>
<evidence type="ECO:0000313" key="5">
    <source>
        <dbReference type="EMBL" id="RZB70110.1"/>
    </source>
</evidence>
<dbReference type="AlphaFoldDB" id="A0A445H8R6"/>